<gene>
    <name evidence="1" type="ORF">SAMN05661044_02581</name>
</gene>
<evidence type="ECO:0000313" key="2">
    <source>
        <dbReference type="Proteomes" id="UP000199421"/>
    </source>
</evidence>
<dbReference type="STRING" id="407022.SAMN05661044_02581"/>
<reference evidence="2" key="1">
    <citation type="submission" date="2016-10" db="EMBL/GenBank/DDBJ databases">
        <authorList>
            <person name="Varghese N."/>
            <person name="Submissions S."/>
        </authorList>
    </citation>
    <scope>NUCLEOTIDE SEQUENCE [LARGE SCALE GENOMIC DNA]</scope>
    <source>
        <strain evidence="2">DSM 18733</strain>
    </source>
</reference>
<accession>A0A1H7QGB9</accession>
<evidence type="ECO:0000313" key="1">
    <source>
        <dbReference type="EMBL" id="SEL46956.1"/>
    </source>
</evidence>
<sequence length="45" mass="5271">MAVPENKQKKVLTNSLCRANNNWSYLERKLTLIKTDMLLQHKVIS</sequence>
<protein>
    <submittedName>
        <fullName evidence="1">Uncharacterized protein</fullName>
    </submittedName>
</protein>
<name>A0A1H7QGB9_OLID1</name>
<organism evidence="1 2">
    <name type="scientific">Olivibacter domesticus</name>
    <name type="common">Pseudosphingobacterium domesticum</name>
    <dbReference type="NCBI Taxonomy" id="407022"/>
    <lineage>
        <taxon>Bacteria</taxon>
        <taxon>Pseudomonadati</taxon>
        <taxon>Bacteroidota</taxon>
        <taxon>Sphingobacteriia</taxon>
        <taxon>Sphingobacteriales</taxon>
        <taxon>Sphingobacteriaceae</taxon>
        <taxon>Olivibacter</taxon>
    </lineage>
</organism>
<dbReference type="AlphaFoldDB" id="A0A1H7QGB9"/>
<keyword evidence="2" id="KW-1185">Reference proteome</keyword>
<dbReference type="EMBL" id="FOAF01000002">
    <property type="protein sequence ID" value="SEL46956.1"/>
    <property type="molecule type" value="Genomic_DNA"/>
</dbReference>
<dbReference type="Proteomes" id="UP000199421">
    <property type="component" value="Unassembled WGS sequence"/>
</dbReference>
<proteinExistence type="predicted"/>